<reference evidence="2 3" key="1">
    <citation type="submission" date="2018-11" db="EMBL/GenBank/DDBJ databases">
        <title>Genomic Encyclopedia of Type Strains, Phase IV (KMG-IV): sequencing the most valuable type-strain genomes for metagenomic binning, comparative biology and taxonomic classification.</title>
        <authorList>
            <person name="Goeker M."/>
        </authorList>
    </citation>
    <scope>NUCLEOTIDE SEQUENCE [LARGE SCALE GENOMIC DNA]</scope>
    <source>
        <strain evidence="2 3">DSM 22027</strain>
    </source>
</reference>
<dbReference type="Proteomes" id="UP000276223">
    <property type="component" value="Unassembled WGS sequence"/>
</dbReference>
<keyword evidence="3" id="KW-1185">Reference proteome</keyword>
<name>A0A3N1UP00_9BACT</name>
<evidence type="ECO:0000256" key="1">
    <source>
        <dbReference type="SAM" id="MobiDB-lite"/>
    </source>
</evidence>
<sequence length="56" mass="6446">MKPLRMLSLWAGPMVRGAPRRCAPFFELFPWNNDKEKENGGLRPESGDAEITERSR</sequence>
<gene>
    <name evidence="2" type="ORF">EDC27_3138</name>
</gene>
<accession>A0A3N1UP00</accession>
<dbReference type="EMBL" id="RJVA01000017">
    <property type="protein sequence ID" value="ROQ89601.1"/>
    <property type="molecule type" value="Genomic_DNA"/>
</dbReference>
<feature type="region of interest" description="Disordered" evidence="1">
    <location>
        <begin position="34"/>
        <end position="56"/>
    </location>
</feature>
<dbReference type="AlphaFoldDB" id="A0A3N1UP00"/>
<comment type="caution">
    <text evidence="2">The sequence shown here is derived from an EMBL/GenBank/DDBJ whole genome shotgun (WGS) entry which is preliminary data.</text>
</comment>
<organism evidence="2 3">
    <name type="scientific">Desulfosoma caldarium</name>
    <dbReference type="NCBI Taxonomy" id="610254"/>
    <lineage>
        <taxon>Bacteria</taxon>
        <taxon>Pseudomonadati</taxon>
        <taxon>Thermodesulfobacteriota</taxon>
        <taxon>Syntrophobacteria</taxon>
        <taxon>Syntrophobacterales</taxon>
        <taxon>Syntrophobacteraceae</taxon>
        <taxon>Desulfosoma</taxon>
    </lineage>
</organism>
<proteinExistence type="predicted"/>
<protein>
    <submittedName>
        <fullName evidence="2">Uncharacterized protein</fullName>
    </submittedName>
</protein>
<evidence type="ECO:0000313" key="2">
    <source>
        <dbReference type="EMBL" id="ROQ89601.1"/>
    </source>
</evidence>
<evidence type="ECO:0000313" key="3">
    <source>
        <dbReference type="Proteomes" id="UP000276223"/>
    </source>
</evidence>